<dbReference type="Proteomes" id="UP000775213">
    <property type="component" value="Unassembled WGS sequence"/>
</dbReference>
<evidence type="ECO:0000313" key="1">
    <source>
        <dbReference type="EMBL" id="KAH0464054.1"/>
    </source>
</evidence>
<dbReference type="AlphaFoldDB" id="A0AAV7GRI4"/>
<protein>
    <submittedName>
        <fullName evidence="1">Uncharacterized protein</fullName>
    </submittedName>
</protein>
<name>A0AAV7GRI4_DENCH</name>
<sequence>MMMRNAVPSMLSHQPPPPPLLQPPQAMMAMIATLPPIPPPQPHRRHHLLKSGVTLLRQAPEVVEFYNSLMKQDTKTYLDGGVSDVLLTANVGNRVIGDDRRKMIGEIENISVHIQAVSFISLKLDEFQEKSSPKASKMETSAVSTATLYLKHTLFNPYGLYL</sequence>
<gene>
    <name evidence="1" type="ORF">IEQ34_006840</name>
</gene>
<accession>A0AAV7GRI4</accession>
<proteinExistence type="predicted"/>
<comment type="caution">
    <text evidence="1">The sequence shown here is derived from an EMBL/GenBank/DDBJ whole genome shotgun (WGS) entry which is preliminary data.</text>
</comment>
<reference evidence="1 2" key="1">
    <citation type="journal article" date="2021" name="Hortic Res">
        <title>Chromosome-scale assembly of the Dendrobium chrysotoxum genome enhances the understanding of orchid evolution.</title>
        <authorList>
            <person name="Zhang Y."/>
            <person name="Zhang G.Q."/>
            <person name="Zhang D."/>
            <person name="Liu X.D."/>
            <person name="Xu X.Y."/>
            <person name="Sun W.H."/>
            <person name="Yu X."/>
            <person name="Zhu X."/>
            <person name="Wang Z.W."/>
            <person name="Zhao X."/>
            <person name="Zhong W.Y."/>
            <person name="Chen H."/>
            <person name="Yin W.L."/>
            <person name="Huang T."/>
            <person name="Niu S.C."/>
            <person name="Liu Z.J."/>
        </authorList>
    </citation>
    <scope>NUCLEOTIDE SEQUENCE [LARGE SCALE GENOMIC DNA]</scope>
    <source>
        <strain evidence="1">Lindl</strain>
    </source>
</reference>
<evidence type="ECO:0000313" key="2">
    <source>
        <dbReference type="Proteomes" id="UP000775213"/>
    </source>
</evidence>
<keyword evidence="2" id="KW-1185">Reference proteome</keyword>
<organism evidence="1 2">
    <name type="scientific">Dendrobium chrysotoxum</name>
    <name type="common">Orchid</name>
    <dbReference type="NCBI Taxonomy" id="161865"/>
    <lineage>
        <taxon>Eukaryota</taxon>
        <taxon>Viridiplantae</taxon>
        <taxon>Streptophyta</taxon>
        <taxon>Embryophyta</taxon>
        <taxon>Tracheophyta</taxon>
        <taxon>Spermatophyta</taxon>
        <taxon>Magnoliopsida</taxon>
        <taxon>Liliopsida</taxon>
        <taxon>Asparagales</taxon>
        <taxon>Orchidaceae</taxon>
        <taxon>Epidendroideae</taxon>
        <taxon>Malaxideae</taxon>
        <taxon>Dendrobiinae</taxon>
        <taxon>Dendrobium</taxon>
    </lineage>
</organism>
<dbReference type="EMBL" id="JAGFBR010000007">
    <property type="protein sequence ID" value="KAH0464054.1"/>
    <property type="molecule type" value="Genomic_DNA"/>
</dbReference>